<dbReference type="Proteomes" id="UP000092460">
    <property type="component" value="Unassembled WGS sequence"/>
</dbReference>
<dbReference type="PANTHER" id="PTHR24211">
    <property type="entry name" value="LIM DOMAIN-CONTAINING PROTEIN"/>
    <property type="match status" value="1"/>
</dbReference>
<dbReference type="InterPro" id="IPR010442">
    <property type="entry name" value="PET_domain"/>
</dbReference>
<dbReference type="Pfam" id="PF06297">
    <property type="entry name" value="PET"/>
    <property type="match status" value="1"/>
</dbReference>
<dbReference type="InterPro" id="IPR033723">
    <property type="entry name" value="PET_prickle"/>
</dbReference>
<dbReference type="PANTHER" id="PTHR24211:SF20">
    <property type="entry name" value="PROTEIN ESPINAS-RELATED"/>
    <property type="match status" value="1"/>
</dbReference>
<keyword evidence="7" id="KW-1185">Reference proteome</keyword>
<reference evidence="7" key="1">
    <citation type="submission" date="2015-01" db="EMBL/GenBank/DDBJ databases">
        <authorList>
            <person name="Aksoy S."/>
            <person name="Warren W."/>
            <person name="Wilson R.K."/>
        </authorList>
    </citation>
    <scope>NUCLEOTIDE SEQUENCE [LARGE SCALE GENOMIC DNA]</scope>
    <source>
        <strain evidence="7">IAEA</strain>
    </source>
</reference>
<dbReference type="EMBL" id="JXJN01005876">
    <property type="status" value="NOT_ANNOTATED_CDS"/>
    <property type="molecule type" value="Genomic_DNA"/>
</dbReference>
<dbReference type="EMBL" id="JXJN01005878">
    <property type="status" value="NOT_ANNOTATED_CDS"/>
    <property type="molecule type" value="Genomic_DNA"/>
</dbReference>
<dbReference type="EMBL" id="JXJN01005879">
    <property type="status" value="NOT_ANNOTATED_CDS"/>
    <property type="molecule type" value="Genomic_DNA"/>
</dbReference>
<dbReference type="EMBL" id="JXJN01005875">
    <property type="status" value="NOT_ANNOTATED_CDS"/>
    <property type="molecule type" value="Genomic_DNA"/>
</dbReference>
<sequence>MSNRVQQEFNSFSSLSESCVNNIPTSRAHHELLAEVIMQQPNDYYTQTENPASSSSNGGGSNSTTPAHFVAPMQRQRHCQPPTNLSLSSVTSTLRANYKTASYLHNHHQQLDFQRNSQSDDDSGCALEEYTWVPPGLRPDQVRLYFSQLPDDKVPYVNSAGEKYRIKQLLHQLPPQDNEVRYCHSLTDEERKELRIFSAQRKREALGRGAVRLLPDERPCKNRIFVHFNSNWWQTLCT</sequence>
<organism evidence="6 7">
    <name type="scientific">Glossina palpalis gambiensis</name>
    <dbReference type="NCBI Taxonomy" id="67801"/>
    <lineage>
        <taxon>Eukaryota</taxon>
        <taxon>Metazoa</taxon>
        <taxon>Ecdysozoa</taxon>
        <taxon>Arthropoda</taxon>
        <taxon>Hexapoda</taxon>
        <taxon>Insecta</taxon>
        <taxon>Pterygota</taxon>
        <taxon>Neoptera</taxon>
        <taxon>Endopterygota</taxon>
        <taxon>Diptera</taxon>
        <taxon>Brachycera</taxon>
        <taxon>Muscomorpha</taxon>
        <taxon>Hippoboscoidea</taxon>
        <taxon>Glossinidae</taxon>
        <taxon>Glossina</taxon>
    </lineage>
</organism>
<evidence type="ECO:0000313" key="6">
    <source>
        <dbReference type="EnsemblMetazoa" id="GPPI013172-PA"/>
    </source>
</evidence>
<evidence type="ECO:0000256" key="3">
    <source>
        <dbReference type="SAM" id="MobiDB-lite"/>
    </source>
</evidence>
<evidence type="ECO:0000259" key="5">
    <source>
        <dbReference type="PROSITE" id="PS51303"/>
    </source>
</evidence>
<reference evidence="6" key="2">
    <citation type="submission" date="2020-05" db="UniProtKB">
        <authorList>
            <consortium name="EnsemblMetazoa"/>
        </authorList>
    </citation>
    <scope>IDENTIFICATION</scope>
    <source>
        <strain evidence="6">IAEA</strain>
    </source>
</reference>
<proteinExistence type="predicted"/>
<name>A0A1B0AYM5_9MUSC</name>
<evidence type="ECO:0000313" key="7">
    <source>
        <dbReference type="Proteomes" id="UP000092460"/>
    </source>
</evidence>
<dbReference type="PROSITE" id="PS50287">
    <property type="entry name" value="SRCR_2"/>
    <property type="match status" value="1"/>
</dbReference>
<evidence type="ECO:0000259" key="4">
    <source>
        <dbReference type="PROSITE" id="PS50287"/>
    </source>
</evidence>
<feature type="domain" description="SRCR" evidence="4">
    <location>
        <begin position="211"/>
        <end position="238"/>
    </location>
</feature>
<dbReference type="GO" id="GO:0016020">
    <property type="term" value="C:membrane"/>
    <property type="evidence" value="ECO:0007669"/>
    <property type="project" value="InterPro"/>
</dbReference>
<evidence type="ECO:0000256" key="2">
    <source>
        <dbReference type="PROSITE-ProRule" id="PRU00196"/>
    </source>
</evidence>
<dbReference type="InterPro" id="IPR047120">
    <property type="entry name" value="Pk/Esn/Tes"/>
</dbReference>
<feature type="region of interest" description="Disordered" evidence="3">
    <location>
        <begin position="45"/>
        <end position="67"/>
    </location>
</feature>
<comment type="caution">
    <text evidence="2">Lacks conserved residue(s) required for the propagation of feature annotation.</text>
</comment>
<feature type="domain" description="PET" evidence="5">
    <location>
        <begin position="111"/>
        <end position="219"/>
    </location>
</feature>
<dbReference type="VEuPathDB" id="VectorBase:GPPI013172"/>
<dbReference type="EMBL" id="JXJN01005877">
    <property type="status" value="NOT_ANNOTATED_CDS"/>
    <property type="molecule type" value="Genomic_DNA"/>
</dbReference>
<dbReference type="EnsemblMetazoa" id="GPPI013172-RA">
    <property type="protein sequence ID" value="GPPI013172-PA"/>
    <property type="gene ID" value="GPPI013172"/>
</dbReference>
<protein>
    <recommendedName>
        <fullName evidence="8">PET domain-containing protein</fullName>
    </recommendedName>
</protein>
<dbReference type="AlphaFoldDB" id="A0A1B0AYM5"/>
<evidence type="ECO:0008006" key="8">
    <source>
        <dbReference type="Google" id="ProtNLM"/>
    </source>
</evidence>
<dbReference type="PROSITE" id="PS51303">
    <property type="entry name" value="PET"/>
    <property type="match status" value="1"/>
</dbReference>
<keyword evidence="1" id="KW-0677">Repeat</keyword>
<dbReference type="InterPro" id="IPR001190">
    <property type="entry name" value="SRCR"/>
</dbReference>
<accession>A0A1B0AYM5</accession>
<dbReference type="STRING" id="67801.A0A1B0AYM5"/>
<dbReference type="CDD" id="cd09827">
    <property type="entry name" value="PET_Prickle"/>
    <property type="match status" value="1"/>
</dbReference>
<evidence type="ECO:0000256" key="1">
    <source>
        <dbReference type="ARBA" id="ARBA00022737"/>
    </source>
</evidence>
<dbReference type="GO" id="GO:0008270">
    <property type="term" value="F:zinc ion binding"/>
    <property type="evidence" value="ECO:0007669"/>
    <property type="project" value="InterPro"/>
</dbReference>